<dbReference type="SUPFAM" id="SSF53850">
    <property type="entry name" value="Periplasmic binding protein-like II"/>
    <property type="match status" value="1"/>
</dbReference>
<dbReference type="PROSITE" id="PS51257">
    <property type="entry name" value="PROKAR_LIPOPROTEIN"/>
    <property type="match status" value="1"/>
</dbReference>
<sequence>MMRITRSRATLTAAGGLAAATALVLTGCAGSNPAGGKAEPAGDEPVTLEMSWWGDDQRAALFGEVIDLFEEEHPNITVKQTPVGAPDDLFNRLATDFGAGGDTAPDVFALGGAKPQEYGELGALLDLSTVSDQLDTSGYPDFSLTNATVDDTLYGLPTGGNATAAFVNTDILEQAGIEKPAEGWNWDDLVEIANTVGSAGLTNAQGQPVYGIDLRIHDILGTYTGQLTETGMYDWDGQLGVDADDIASWFEIEKELQDGKGLPDASVVTANWALPPDQQPFTLGQAAITFGYSNLMAAYSAAGEVEMMLPPTDTDLSGVALLPSAFWSINAASKHPAEAAMLIDWFLHEPAALELIKDTRGVPFSPDALAAVTPALEGPNKIAAEYVDVVLDGGVVAPPQPAGGSMMNELSQRMESEVLFGTKTPKEAAEQWISELDAALQ</sequence>
<feature type="signal peptide" evidence="1">
    <location>
        <begin position="1"/>
        <end position="29"/>
    </location>
</feature>
<dbReference type="Pfam" id="PF01547">
    <property type="entry name" value="SBP_bac_1"/>
    <property type="match status" value="1"/>
</dbReference>
<name>A0A939TPI3_9MICO</name>
<organism evidence="2 3">
    <name type="scientific">Microbacterium stercoris</name>
    <dbReference type="NCBI Taxonomy" id="2820289"/>
    <lineage>
        <taxon>Bacteria</taxon>
        <taxon>Bacillati</taxon>
        <taxon>Actinomycetota</taxon>
        <taxon>Actinomycetes</taxon>
        <taxon>Micrococcales</taxon>
        <taxon>Microbacteriaceae</taxon>
        <taxon>Microbacterium</taxon>
    </lineage>
</organism>
<keyword evidence="1" id="KW-0732">Signal</keyword>
<dbReference type="PANTHER" id="PTHR43649:SF11">
    <property type="entry name" value="ABC TRANSPORTER SUBSTRATE-BINDING PROTEIN YESO-RELATED"/>
    <property type="match status" value="1"/>
</dbReference>
<evidence type="ECO:0000313" key="3">
    <source>
        <dbReference type="Proteomes" id="UP000680132"/>
    </source>
</evidence>
<reference evidence="2" key="1">
    <citation type="submission" date="2021-03" db="EMBL/GenBank/DDBJ databases">
        <title>Microbacterium sp. nov., a novel actinobacterium isolated from cow dung.</title>
        <authorList>
            <person name="Zhang L."/>
        </authorList>
    </citation>
    <scope>NUCLEOTIDE SEQUENCE</scope>
    <source>
        <strain evidence="2">NEAU-LLB</strain>
    </source>
</reference>
<dbReference type="AlphaFoldDB" id="A0A939TPI3"/>
<dbReference type="PANTHER" id="PTHR43649">
    <property type="entry name" value="ARABINOSE-BINDING PROTEIN-RELATED"/>
    <property type="match status" value="1"/>
</dbReference>
<proteinExistence type="predicted"/>
<evidence type="ECO:0000256" key="1">
    <source>
        <dbReference type="SAM" id="SignalP"/>
    </source>
</evidence>
<dbReference type="InterPro" id="IPR006059">
    <property type="entry name" value="SBP"/>
</dbReference>
<accession>A0A939TPI3</accession>
<comment type="caution">
    <text evidence="2">The sequence shown here is derived from an EMBL/GenBank/DDBJ whole genome shotgun (WGS) entry which is preliminary data.</text>
</comment>
<dbReference type="RefSeq" id="WP_208499639.1">
    <property type="nucleotide sequence ID" value="NZ_JAGFOA010000001.1"/>
</dbReference>
<dbReference type="InterPro" id="IPR050490">
    <property type="entry name" value="Bact_solute-bd_prot1"/>
</dbReference>
<gene>
    <name evidence="2" type="ORF">J5V96_01090</name>
</gene>
<feature type="chain" id="PRO_5038525035" evidence="1">
    <location>
        <begin position="30"/>
        <end position="441"/>
    </location>
</feature>
<dbReference type="EMBL" id="JAGFOA010000001">
    <property type="protein sequence ID" value="MBO3662101.1"/>
    <property type="molecule type" value="Genomic_DNA"/>
</dbReference>
<keyword evidence="3" id="KW-1185">Reference proteome</keyword>
<evidence type="ECO:0000313" key="2">
    <source>
        <dbReference type="EMBL" id="MBO3662101.1"/>
    </source>
</evidence>
<dbReference type="Proteomes" id="UP000680132">
    <property type="component" value="Unassembled WGS sequence"/>
</dbReference>
<dbReference type="Gene3D" id="3.40.190.10">
    <property type="entry name" value="Periplasmic binding protein-like II"/>
    <property type="match status" value="2"/>
</dbReference>
<protein>
    <submittedName>
        <fullName evidence="2">Extracellular solute-binding protein</fullName>
    </submittedName>
</protein>